<dbReference type="RefSeq" id="WP_260104530.1">
    <property type="nucleotide sequence ID" value="NZ_JALXSQ010000037.1"/>
</dbReference>
<dbReference type="InterPro" id="IPR000182">
    <property type="entry name" value="GNAT_dom"/>
</dbReference>
<evidence type="ECO:0000313" key="3">
    <source>
        <dbReference type="Proteomes" id="UP001525379"/>
    </source>
</evidence>
<dbReference type="Proteomes" id="UP001525379">
    <property type="component" value="Unassembled WGS sequence"/>
</dbReference>
<comment type="caution">
    <text evidence="2">The sequence shown here is derived from an EMBL/GenBank/DDBJ whole genome shotgun (WGS) entry which is preliminary data.</text>
</comment>
<evidence type="ECO:0000259" key="1">
    <source>
        <dbReference type="PROSITE" id="PS51186"/>
    </source>
</evidence>
<dbReference type="InterPro" id="IPR016181">
    <property type="entry name" value="Acyl_CoA_acyltransferase"/>
</dbReference>
<sequence>MSEIRTATFAELDTRTAYLLWKLRGDVFVVEQECPYPELDGRDMEPATLHMWIEEHEVPVAYLRILEDGDIARIGRVVCNAGYRGKGYPTALMNAAVERIGSRMSTLDAQSYLTHWYERFGYRASGAEFLEDGIPHIPMLRQPA</sequence>
<proteinExistence type="predicted"/>
<dbReference type="GO" id="GO:0016746">
    <property type="term" value="F:acyltransferase activity"/>
    <property type="evidence" value="ECO:0007669"/>
    <property type="project" value="UniProtKB-KW"/>
</dbReference>
<dbReference type="CDD" id="cd04301">
    <property type="entry name" value="NAT_SF"/>
    <property type="match status" value="1"/>
</dbReference>
<protein>
    <submittedName>
        <fullName evidence="2">GNAT family N-acetyltransferase</fullName>
        <ecNumber evidence="2">2.3.1.-</ecNumber>
    </submittedName>
</protein>
<accession>A0ABT2HYE3</accession>
<evidence type="ECO:0000313" key="2">
    <source>
        <dbReference type="EMBL" id="MCT2043329.1"/>
    </source>
</evidence>
<gene>
    <name evidence="2" type="ORF">M3D15_08300</name>
</gene>
<dbReference type="SUPFAM" id="SSF55729">
    <property type="entry name" value="Acyl-CoA N-acyltransferases (Nat)"/>
    <property type="match status" value="1"/>
</dbReference>
<dbReference type="Gene3D" id="3.40.630.30">
    <property type="match status" value="1"/>
</dbReference>
<feature type="domain" description="N-acetyltransferase" evidence="1">
    <location>
        <begin position="7"/>
        <end position="144"/>
    </location>
</feature>
<dbReference type="PROSITE" id="PS51186">
    <property type="entry name" value="GNAT"/>
    <property type="match status" value="1"/>
</dbReference>
<name>A0ABT2HYE3_9MICO</name>
<dbReference type="Pfam" id="PF13673">
    <property type="entry name" value="Acetyltransf_10"/>
    <property type="match status" value="1"/>
</dbReference>
<keyword evidence="3" id="KW-1185">Reference proteome</keyword>
<keyword evidence="2" id="KW-0012">Acyltransferase</keyword>
<dbReference type="EMBL" id="JALXSQ010000037">
    <property type="protein sequence ID" value="MCT2043329.1"/>
    <property type="molecule type" value="Genomic_DNA"/>
</dbReference>
<keyword evidence="2" id="KW-0808">Transferase</keyword>
<reference evidence="2 3" key="1">
    <citation type="submission" date="2022-04" db="EMBL/GenBank/DDBJ databases">
        <title>Human microbiome associated bacterial genomes.</title>
        <authorList>
            <person name="Sandstrom S."/>
            <person name="Salamzade R."/>
            <person name="Kalan L.R."/>
        </authorList>
    </citation>
    <scope>NUCLEOTIDE SEQUENCE [LARGE SCALE GENOMIC DNA]</scope>
    <source>
        <strain evidence="3">p3-SID1799</strain>
    </source>
</reference>
<feature type="non-terminal residue" evidence="2">
    <location>
        <position position="144"/>
    </location>
</feature>
<organism evidence="2 3">
    <name type="scientific">Pseudoclavibacter albus</name>
    <dbReference type="NCBI Taxonomy" id="272241"/>
    <lineage>
        <taxon>Bacteria</taxon>
        <taxon>Bacillati</taxon>
        <taxon>Actinomycetota</taxon>
        <taxon>Actinomycetes</taxon>
        <taxon>Micrococcales</taxon>
        <taxon>Microbacteriaceae</taxon>
        <taxon>Pseudoclavibacter</taxon>
    </lineage>
</organism>
<dbReference type="EC" id="2.3.1.-" evidence="2"/>